<dbReference type="OrthoDB" id="2012278at2759"/>
<evidence type="ECO:0000256" key="1">
    <source>
        <dbReference type="ARBA" id="ARBA00004370"/>
    </source>
</evidence>
<dbReference type="Pfam" id="PF08427">
    <property type="entry name" value="ARMH3_C"/>
    <property type="match status" value="1"/>
</dbReference>
<dbReference type="AlphaFoldDB" id="A0A3N4MGX1"/>
<comment type="subcellular location">
    <subcellularLocation>
        <location evidence="1">Membrane</location>
    </subcellularLocation>
</comment>
<dbReference type="PANTHER" id="PTHR13608:SF3">
    <property type="entry name" value="ARMADILLO-LIKE HELICAL DOMAIN-CONTAINING PROTEIN 3"/>
    <property type="match status" value="1"/>
</dbReference>
<evidence type="ECO:0000256" key="4">
    <source>
        <dbReference type="ARBA" id="ARBA00023136"/>
    </source>
</evidence>
<keyword evidence="7" id="KW-1185">Reference proteome</keyword>
<evidence type="ECO:0000259" key="5">
    <source>
        <dbReference type="SMART" id="SM01158"/>
    </source>
</evidence>
<dbReference type="STRING" id="1051890.A0A3N4MGX1"/>
<dbReference type="InterPro" id="IPR013636">
    <property type="entry name" value="ARMH3_C"/>
</dbReference>
<feature type="domain" description="Armadillo-like helical" evidence="5">
    <location>
        <begin position="401"/>
        <end position="629"/>
    </location>
</feature>
<dbReference type="InterPro" id="IPR039868">
    <property type="entry name" value="ARMD3-like"/>
</dbReference>
<dbReference type="EMBL" id="ML121530">
    <property type="protein sequence ID" value="RPB28025.1"/>
    <property type="molecule type" value="Genomic_DNA"/>
</dbReference>
<gene>
    <name evidence="6" type="ORF">L211DRAFT_779086</name>
</gene>
<proteinExistence type="predicted"/>
<evidence type="ECO:0000313" key="7">
    <source>
        <dbReference type="Proteomes" id="UP000267821"/>
    </source>
</evidence>
<name>A0A3N4MGX1_9PEZI</name>
<protein>
    <submittedName>
        <fullName evidence="6">DUF1741-domain-containing protein</fullName>
    </submittedName>
</protein>
<dbReference type="GO" id="GO:0016020">
    <property type="term" value="C:membrane"/>
    <property type="evidence" value="ECO:0007669"/>
    <property type="project" value="UniProtKB-SubCell"/>
</dbReference>
<evidence type="ECO:0000313" key="6">
    <source>
        <dbReference type="EMBL" id="RPB28025.1"/>
    </source>
</evidence>
<reference evidence="6 7" key="1">
    <citation type="journal article" date="2018" name="Nat. Ecol. Evol.">
        <title>Pezizomycetes genomes reveal the molecular basis of ectomycorrhizal truffle lifestyle.</title>
        <authorList>
            <person name="Murat C."/>
            <person name="Payen T."/>
            <person name="Noel B."/>
            <person name="Kuo A."/>
            <person name="Morin E."/>
            <person name="Chen J."/>
            <person name="Kohler A."/>
            <person name="Krizsan K."/>
            <person name="Balestrini R."/>
            <person name="Da Silva C."/>
            <person name="Montanini B."/>
            <person name="Hainaut M."/>
            <person name="Levati E."/>
            <person name="Barry K.W."/>
            <person name="Belfiori B."/>
            <person name="Cichocki N."/>
            <person name="Clum A."/>
            <person name="Dockter R.B."/>
            <person name="Fauchery L."/>
            <person name="Guy J."/>
            <person name="Iotti M."/>
            <person name="Le Tacon F."/>
            <person name="Lindquist E.A."/>
            <person name="Lipzen A."/>
            <person name="Malagnac F."/>
            <person name="Mello A."/>
            <person name="Molinier V."/>
            <person name="Miyauchi S."/>
            <person name="Poulain J."/>
            <person name="Riccioni C."/>
            <person name="Rubini A."/>
            <person name="Sitrit Y."/>
            <person name="Splivallo R."/>
            <person name="Traeger S."/>
            <person name="Wang M."/>
            <person name="Zifcakova L."/>
            <person name="Wipf D."/>
            <person name="Zambonelli A."/>
            <person name="Paolocci F."/>
            <person name="Nowrousian M."/>
            <person name="Ottonello S."/>
            <person name="Baldrian P."/>
            <person name="Spatafora J.W."/>
            <person name="Henrissat B."/>
            <person name="Nagy L.G."/>
            <person name="Aury J.M."/>
            <person name="Wincker P."/>
            <person name="Grigoriev I.V."/>
            <person name="Bonfante P."/>
            <person name="Martin F.M."/>
        </authorList>
    </citation>
    <scope>NUCLEOTIDE SEQUENCE [LARGE SCALE GENOMIC DNA]</scope>
    <source>
        <strain evidence="6 7">ATCC MYA-4762</strain>
    </source>
</reference>
<keyword evidence="4" id="KW-0472">Membrane</keyword>
<evidence type="ECO:0000256" key="3">
    <source>
        <dbReference type="ARBA" id="ARBA00022989"/>
    </source>
</evidence>
<dbReference type="GO" id="GO:0005829">
    <property type="term" value="C:cytosol"/>
    <property type="evidence" value="ECO:0007669"/>
    <property type="project" value="TreeGrafter"/>
</dbReference>
<dbReference type="Proteomes" id="UP000267821">
    <property type="component" value="Unassembled WGS sequence"/>
</dbReference>
<keyword evidence="2" id="KW-0812">Transmembrane</keyword>
<sequence>MEQSPLTQQARPSFQPKIAALYESLFKEGYEAEKSEGFWTEFFLLKCHPPGMVEILRPLSSDDLLHLQPQTRELFRRAVSGVRSEIGPQDEIALDTLSVFLREILSKRYTNLSSDIIALLTGLDYVDSIFTDFVASLDNIIKNGRTVVELRYKAIQTALCVACGGFQTGLLSYFTHRDFFPALVKFINDPETQLITYDPFVLLGILANYNKFEFQNPYQLRLADFVNDATIKRIVREIGIASSQARADYIMIQDDLPDSWSLGGVLSYVGLGTISGIQKPKTPPPPTNPEAIKLAFDTLPSSKAAILLPTYDFANANKLFCYQLIAYQEPGTEESPICAYISFTSYLVQHAHRSPRTTYYARTNLLVLRILLEDQALCKHLTSEENKRRVRLCRQRQPHLPIVRNSRVLITAVIDTVIDGINHNLKKKLDVDFYILCIAILQRALSYFILTRTRLEYHWSELWRSILSFIRFLTVYSTDLQELHHIHDLIHNLVNLVALALSSGDSFLPGAAEYDDLFYKLVETGEILTKFSDAYKLSVRPDSSILVLISVSEHYNRLIADYASKPAKSKKSKNLSPQQVSEVIKSGYETLSIKSKDGLDRWDKYREVDERVFLKKAARMVVEDLKDKKELEVGPYAV</sequence>
<evidence type="ECO:0000256" key="2">
    <source>
        <dbReference type="ARBA" id="ARBA00022692"/>
    </source>
</evidence>
<keyword evidence="3" id="KW-1133">Transmembrane helix</keyword>
<accession>A0A3N4MGX1</accession>
<dbReference type="InParanoid" id="A0A3N4MGX1"/>
<dbReference type="PANTHER" id="PTHR13608">
    <property type="entry name" value="ARMADILLO-LIKE HELICAL DOMAIN-CONTAINING PROTEIN 3"/>
    <property type="match status" value="1"/>
</dbReference>
<organism evidence="6 7">
    <name type="scientific">Terfezia boudieri ATCC MYA-4762</name>
    <dbReference type="NCBI Taxonomy" id="1051890"/>
    <lineage>
        <taxon>Eukaryota</taxon>
        <taxon>Fungi</taxon>
        <taxon>Dikarya</taxon>
        <taxon>Ascomycota</taxon>
        <taxon>Pezizomycotina</taxon>
        <taxon>Pezizomycetes</taxon>
        <taxon>Pezizales</taxon>
        <taxon>Pezizaceae</taxon>
        <taxon>Terfezia</taxon>
    </lineage>
</organism>
<dbReference type="SMART" id="SM01158">
    <property type="entry name" value="DUF1741"/>
    <property type="match status" value="1"/>
</dbReference>